<protein>
    <recommendedName>
        <fullName evidence="2">Restriction endonuclease type IV Mrr domain-containing protein</fullName>
    </recommendedName>
</protein>
<dbReference type="InterPro" id="IPR052906">
    <property type="entry name" value="Type_IV_Methyl-Rstrct_Enzyme"/>
</dbReference>
<dbReference type="PANTHER" id="PTHR30015">
    <property type="entry name" value="MRR RESTRICTION SYSTEM PROTEIN"/>
    <property type="match status" value="1"/>
</dbReference>
<dbReference type="InterPro" id="IPR011856">
    <property type="entry name" value="tRNA_endonuc-like_dom_sf"/>
</dbReference>
<evidence type="ECO:0000313" key="3">
    <source>
        <dbReference type="EMBL" id="ORJ20035.1"/>
    </source>
</evidence>
<evidence type="ECO:0000256" key="1">
    <source>
        <dbReference type="SAM" id="Phobius"/>
    </source>
</evidence>
<accession>A0ABX3TXY5</accession>
<dbReference type="InterPro" id="IPR007560">
    <property type="entry name" value="Restrct_endonuc_IV_Mrr"/>
</dbReference>
<dbReference type="EMBL" id="MRWD01000044">
    <property type="protein sequence ID" value="ORJ20035.1"/>
    <property type="molecule type" value="Genomic_DNA"/>
</dbReference>
<feature type="transmembrane region" description="Helical" evidence="1">
    <location>
        <begin position="35"/>
        <end position="52"/>
    </location>
</feature>
<sequence>MEYIPLDSYVKKKTRAILFLLIACIALSLKGGVHPGLVTIVAIIGSVIYSYMKKTYYPKVWSKTVGKLAYSARELDEDNFKKEIIRHLPVLARKRNMLITSDDYGNIIVDPWVKEKKYYISKLNYFPHVTPYYSGMDDFDQFLILDEMIDDYLQFNDVESINIIDMTPTEYEHYCADVLRDQGWEARVTKGSGDQGVDVLAEKNGVTIAVQCKKYSSPVGNKAVQEVAAGKGFYGADYGMVVTNNTYTASAKQLANSQLVFLLHHDDLYSIDELIDVGVNVA</sequence>
<dbReference type="Proteomes" id="UP000192722">
    <property type="component" value="Unassembled WGS sequence"/>
</dbReference>
<reference evidence="3 4" key="1">
    <citation type="journal article" date="2017" name="Int. J. Syst. Evol. Microbiol.">
        <title>Rouxiella badensis sp. nov. and Rouxiella silvae sp. nov. isolated from peat bog soil in Germany and emendation of the genus description.</title>
        <authorList>
            <person name="Le Fleche-Mateos A."/>
            <person name="Kugler J.H."/>
            <person name="Hansen S.H."/>
            <person name="Syldatk C."/>
            <person name="Hausmann R."/>
            <person name="Lomprez F."/>
            <person name="Vandenbogaert M."/>
            <person name="Manuguerra J.C."/>
            <person name="Grimont P.A."/>
        </authorList>
    </citation>
    <scope>NUCLEOTIDE SEQUENCE [LARGE SCALE GENOMIC DNA]</scope>
    <source>
        <strain evidence="3 4">213</strain>
    </source>
</reference>
<proteinExistence type="predicted"/>
<organism evidence="3 4">
    <name type="scientific">Rouxiella silvae</name>
    <dbReference type="NCBI Taxonomy" id="1646373"/>
    <lineage>
        <taxon>Bacteria</taxon>
        <taxon>Pseudomonadati</taxon>
        <taxon>Pseudomonadota</taxon>
        <taxon>Gammaproteobacteria</taxon>
        <taxon>Enterobacterales</taxon>
        <taxon>Yersiniaceae</taxon>
        <taxon>Rouxiella</taxon>
    </lineage>
</organism>
<evidence type="ECO:0000259" key="2">
    <source>
        <dbReference type="Pfam" id="PF04471"/>
    </source>
</evidence>
<feature type="domain" description="Restriction endonuclease type IV Mrr" evidence="2">
    <location>
        <begin position="165"/>
        <end position="269"/>
    </location>
</feature>
<dbReference type="Pfam" id="PF04471">
    <property type="entry name" value="Mrr_cat"/>
    <property type="match status" value="1"/>
</dbReference>
<keyword evidence="1" id="KW-0472">Membrane</keyword>
<keyword evidence="1" id="KW-0812">Transmembrane</keyword>
<name>A0ABX3TXY5_9GAMM</name>
<gene>
    <name evidence="3" type="ORF">BS639_17225</name>
</gene>
<dbReference type="RefSeq" id="WP_084983741.1">
    <property type="nucleotide sequence ID" value="NZ_CBCSCF010000010.1"/>
</dbReference>
<evidence type="ECO:0000313" key="4">
    <source>
        <dbReference type="Proteomes" id="UP000192722"/>
    </source>
</evidence>
<dbReference type="InterPro" id="IPR011335">
    <property type="entry name" value="Restrct_endonuc-II-like"/>
</dbReference>
<dbReference type="Gene3D" id="3.40.1350.10">
    <property type="match status" value="1"/>
</dbReference>
<comment type="caution">
    <text evidence="3">The sequence shown here is derived from an EMBL/GenBank/DDBJ whole genome shotgun (WGS) entry which is preliminary data.</text>
</comment>
<dbReference type="SUPFAM" id="SSF52980">
    <property type="entry name" value="Restriction endonuclease-like"/>
    <property type="match status" value="1"/>
</dbReference>
<keyword evidence="4" id="KW-1185">Reference proteome</keyword>
<dbReference type="PANTHER" id="PTHR30015:SF6">
    <property type="entry name" value="SLL1429 PROTEIN"/>
    <property type="match status" value="1"/>
</dbReference>
<keyword evidence="1" id="KW-1133">Transmembrane helix</keyword>